<sequence>MRLRRPDFTDWPLRDNALVFLAVAAIVWMAGSRLAAQVDALSARTGMGQGVAGLVLLGVITSLSELPVSGSVSAALGRRR</sequence>
<keyword evidence="1" id="KW-0812">Transmembrane</keyword>
<organism evidence="2 3">
    <name type="scientific">Falsiroseomonas tokyonensis</name>
    <dbReference type="NCBI Taxonomy" id="430521"/>
    <lineage>
        <taxon>Bacteria</taxon>
        <taxon>Pseudomonadati</taxon>
        <taxon>Pseudomonadota</taxon>
        <taxon>Alphaproteobacteria</taxon>
        <taxon>Acetobacterales</taxon>
        <taxon>Roseomonadaceae</taxon>
        <taxon>Falsiroseomonas</taxon>
    </lineage>
</organism>
<gene>
    <name evidence="2" type="ORF">ACFOD3_01995</name>
</gene>
<dbReference type="RefSeq" id="WP_216834109.1">
    <property type="nucleotide sequence ID" value="NZ_JAFNJS010000001.1"/>
</dbReference>
<evidence type="ECO:0000256" key="1">
    <source>
        <dbReference type="SAM" id="Phobius"/>
    </source>
</evidence>
<dbReference type="EMBL" id="JBHRSB010000001">
    <property type="protein sequence ID" value="MFC2998642.1"/>
    <property type="molecule type" value="Genomic_DNA"/>
</dbReference>
<keyword evidence="1" id="KW-1133">Transmembrane helix</keyword>
<proteinExistence type="predicted"/>
<comment type="caution">
    <text evidence="2">The sequence shown here is derived from an EMBL/GenBank/DDBJ whole genome shotgun (WGS) entry which is preliminary data.</text>
</comment>
<evidence type="ECO:0000313" key="2">
    <source>
        <dbReference type="EMBL" id="MFC2998642.1"/>
    </source>
</evidence>
<accession>A0ABV7BLY4</accession>
<evidence type="ECO:0008006" key="4">
    <source>
        <dbReference type="Google" id="ProtNLM"/>
    </source>
</evidence>
<reference evidence="3" key="1">
    <citation type="journal article" date="2019" name="Int. J. Syst. Evol. Microbiol.">
        <title>The Global Catalogue of Microorganisms (GCM) 10K type strain sequencing project: providing services to taxonomists for standard genome sequencing and annotation.</title>
        <authorList>
            <consortium name="The Broad Institute Genomics Platform"/>
            <consortium name="The Broad Institute Genome Sequencing Center for Infectious Disease"/>
            <person name="Wu L."/>
            <person name="Ma J."/>
        </authorList>
    </citation>
    <scope>NUCLEOTIDE SEQUENCE [LARGE SCALE GENOMIC DNA]</scope>
    <source>
        <strain evidence="3">CGMCC 1.16855</strain>
    </source>
</reference>
<dbReference type="Proteomes" id="UP001595420">
    <property type="component" value="Unassembled WGS sequence"/>
</dbReference>
<feature type="transmembrane region" description="Helical" evidence="1">
    <location>
        <begin position="51"/>
        <end position="76"/>
    </location>
</feature>
<keyword evidence="3" id="KW-1185">Reference proteome</keyword>
<keyword evidence="1" id="KW-0472">Membrane</keyword>
<evidence type="ECO:0000313" key="3">
    <source>
        <dbReference type="Proteomes" id="UP001595420"/>
    </source>
</evidence>
<name>A0ABV7BLY4_9PROT</name>
<protein>
    <recommendedName>
        <fullName evidence="4">Sodium/calcium exchanger membrane region domain-containing protein</fullName>
    </recommendedName>
</protein>